<reference evidence="2 3" key="1">
    <citation type="submission" date="2016-07" db="EMBL/GenBank/DDBJ databases">
        <title>Multiple horizontal gene transfer events from other fungi enriched the ability of initially mycotrophic Trichoderma (Ascomycota) to feed on dead plant biomass.</title>
        <authorList>
            <consortium name="DOE Joint Genome Institute"/>
            <person name="Aerts A."/>
            <person name="Atanasova L."/>
            <person name="Chenthamara K."/>
            <person name="Zhang J."/>
            <person name="Grujic M."/>
            <person name="Henrissat B."/>
            <person name="Kuo A."/>
            <person name="Salamov A."/>
            <person name="Lipzen A."/>
            <person name="Labutti K."/>
            <person name="Barry K."/>
            <person name="Miao Y."/>
            <person name="Rahimi M.J."/>
            <person name="Shen Q."/>
            <person name="Grigoriev I.V."/>
            <person name="Kubicek C.P."/>
            <person name="Druzhinina I.S."/>
        </authorList>
    </citation>
    <scope>NUCLEOTIDE SEQUENCE [LARGE SCALE GENOMIC DNA]</scope>
    <source>
        <strain evidence="2 3">CBS 433.97</strain>
    </source>
</reference>
<proteinExistence type="predicted"/>
<gene>
    <name evidence="2" type="ORF">M441DRAFT_316126</name>
</gene>
<feature type="signal peptide" evidence="1">
    <location>
        <begin position="1"/>
        <end position="26"/>
    </location>
</feature>
<dbReference type="AlphaFoldDB" id="A0A2T3ZKQ1"/>
<feature type="chain" id="PRO_5015407571" description="Secreted protein" evidence="1">
    <location>
        <begin position="27"/>
        <end position="79"/>
    </location>
</feature>
<dbReference type="Proteomes" id="UP000240493">
    <property type="component" value="Unassembled WGS sequence"/>
</dbReference>
<evidence type="ECO:0000313" key="3">
    <source>
        <dbReference type="Proteomes" id="UP000240493"/>
    </source>
</evidence>
<organism evidence="2 3">
    <name type="scientific">Trichoderma asperellum (strain ATCC 204424 / CBS 433.97 / NBRC 101777)</name>
    <dbReference type="NCBI Taxonomy" id="1042311"/>
    <lineage>
        <taxon>Eukaryota</taxon>
        <taxon>Fungi</taxon>
        <taxon>Dikarya</taxon>
        <taxon>Ascomycota</taxon>
        <taxon>Pezizomycotina</taxon>
        <taxon>Sordariomycetes</taxon>
        <taxon>Hypocreomycetidae</taxon>
        <taxon>Hypocreales</taxon>
        <taxon>Hypocreaceae</taxon>
        <taxon>Trichoderma</taxon>
    </lineage>
</organism>
<keyword evidence="3" id="KW-1185">Reference proteome</keyword>
<name>A0A2T3ZKQ1_TRIA4</name>
<evidence type="ECO:0008006" key="4">
    <source>
        <dbReference type="Google" id="ProtNLM"/>
    </source>
</evidence>
<evidence type="ECO:0000313" key="2">
    <source>
        <dbReference type="EMBL" id="PTB45387.1"/>
    </source>
</evidence>
<protein>
    <recommendedName>
        <fullName evidence="4">Secreted protein</fullName>
    </recommendedName>
</protein>
<accession>A0A2T3ZKQ1</accession>
<evidence type="ECO:0000256" key="1">
    <source>
        <dbReference type="SAM" id="SignalP"/>
    </source>
</evidence>
<sequence>MSQRAGSLSLHLPFTALLSLLTSHSGVKHGHQARRGCPSMRRINMNRASGCSSPSAVAPAVAVRSKPRACCLTPPEGTY</sequence>
<dbReference type="EMBL" id="KZ679257">
    <property type="protein sequence ID" value="PTB45387.1"/>
    <property type="molecule type" value="Genomic_DNA"/>
</dbReference>
<keyword evidence="1" id="KW-0732">Signal</keyword>